<sequence length="68" mass="7623">MQQTYRFPPGLLPCSEPTAFPPASYRAANLPLSPRPLTVQQTYRFPPGLLPCSEPTVLALRFEPPRLK</sequence>
<evidence type="ECO:0000313" key="2">
    <source>
        <dbReference type="Proteomes" id="UP000000225"/>
    </source>
</evidence>
<dbReference type="EMBL" id="CP000645">
    <property type="protein sequence ID" value="ABO92349.1"/>
    <property type="molecule type" value="Genomic_DNA"/>
</dbReference>
<geneLocation type="plasmid" evidence="2">
    <name>pAsa4</name>
</geneLocation>
<dbReference type="AlphaFoldDB" id="A4STX7"/>
<dbReference type="HOGENOM" id="CLU_2784649_0_0_6"/>
<reference evidence="2" key="1">
    <citation type="journal article" date="2008" name="BMC Genomics">
        <title>The genome of Aeromonas salmonicida subsp. salmonicida A449: insights into the evolution of a fish pathogen.</title>
        <authorList>
            <person name="Reith M.E."/>
            <person name="Singh R.K."/>
            <person name="Curtis B."/>
            <person name="Boyd J.M."/>
            <person name="Bouevitch A."/>
            <person name="Kimball J."/>
            <person name="Munholland J."/>
            <person name="Murphy C."/>
            <person name="Sarty D."/>
            <person name="Williams J."/>
            <person name="Nash J.H."/>
            <person name="Johnson S.C."/>
            <person name="Brown L.L."/>
        </authorList>
    </citation>
    <scope>NUCLEOTIDE SEQUENCE [LARGE SCALE GENOMIC DNA]</scope>
    <source>
        <strain evidence="2">A449</strain>
        <plasmid evidence="2">pAsa4</plasmid>
    </source>
</reference>
<keyword evidence="1" id="KW-0614">Plasmid</keyword>
<protein>
    <submittedName>
        <fullName evidence="1">Uncharacterized protein</fullName>
    </submittedName>
</protein>
<organism evidence="1 2">
    <name type="scientific">Aeromonas salmonicida (strain A449)</name>
    <dbReference type="NCBI Taxonomy" id="382245"/>
    <lineage>
        <taxon>Bacteria</taxon>
        <taxon>Pseudomonadati</taxon>
        <taxon>Pseudomonadota</taxon>
        <taxon>Gammaproteobacteria</taxon>
        <taxon>Aeromonadales</taxon>
        <taxon>Aeromonadaceae</taxon>
        <taxon>Aeromonas</taxon>
    </lineage>
</organism>
<gene>
    <name evidence="1" type="ordered locus">ASA_P4G046</name>
</gene>
<accession>A4STX7</accession>
<dbReference type="KEGG" id="asa:ASA_P4G046"/>
<name>A4STX7_AERS4</name>
<proteinExistence type="predicted"/>
<evidence type="ECO:0000313" key="1">
    <source>
        <dbReference type="EMBL" id="ABO92349.1"/>
    </source>
</evidence>
<dbReference type="Proteomes" id="UP000000225">
    <property type="component" value="Plasmid 4"/>
</dbReference>